<evidence type="ECO:0000313" key="2">
    <source>
        <dbReference type="Proteomes" id="UP001055247"/>
    </source>
</evidence>
<dbReference type="EMBL" id="BPQO01000004">
    <property type="protein sequence ID" value="GJD87625.1"/>
    <property type="molecule type" value="Genomic_DNA"/>
</dbReference>
<dbReference type="Proteomes" id="UP001055247">
    <property type="component" value="Unassembled WGS sequence"/>
</dbReference>
<reference evidence="1" key="1">
    <citation type="journal article" date="2016" name="Front. Microbiol.">
        <title>Genome Sequence of the Piezophilic, Mesophilic Sulfate-Reducing Bacterium Desulfovibrio indicus J2T.</title>
        <authorList>
            <person name="Cao J."/>
            <person name="Maignien L."/>
            <person name="Shao Z."/>
            <person name="Alain K."/>
            <person name="Jebbar M."/>
        </authorList>
    </citation>
    <scope>NUCLEOTIDE SEQUENCE</scope>
    <source>
        <strain evidence="1">DSM 16372</strain>
    </source>
</reference>
<organism evidence="1 2">
    <name type="scientific">Methylobacterium hispanicum</name>
    <dbReference type="NCBI Taxonomy" id="270350"/>
    <lineage>
        <taxon>Bacteria</taxon>
        <taxon>Pseudomonadati</taxon>
        <taxon>Pseudomonadota</taxon>
        <taxon>Alphaproteobacteria</taxon>
        <taxon>Hyphomicrobiales</taxon>
        <taxon>Methylobacteriaceae</taxon>
        <taxon>Methylobacterium</taxon>
    </lineage>
</organism>
<reference evidence="1" key="2">
    <citation type="submission" date="2021-08" db="EMBL/GenBank/DDBJ databases">
        <authorList>
            <person name="Tani A."/>
            <person name="Ola A."/>
            <person name="Ogura Y."/>
            <person name="Katsura K."/>
            <person name="Hayashi T."/>
        </authorList>
    </citation>
    <scope>NUCLEOTIDE SEQUENCE</scope>
    <source>
        <strain evidence="1">DSM 16372</strain>
    </source>
</reference>
<keyword evidence="2" id="KW-1185">Reference proteome</keyword>
<evidence type="ECO:0000313" key="1">
    <source>
        <dbReference type="EMBL" id="GJD87625.1"/>
    </source>
</evidence>
<dbReference type="AlphaFoldDB" id="A0AAV4ZHY5"/>
<proteinExistence type="predicted"/>
<comment type="caution">
    <text evidence="1">The sequence shown here is derived from an EMBL/GenBank/DDBJ whole genome shotgun (WGS) entry which is preliminary data.</text>
</comment>
<protein>
    <submittedName>
        <fullName evidence="1">Uncharacterized protein</fullName>
    </submittedName>
</protein>
<sequence>MTAVTIPLDEFLETSQAPQGFGPGRSVDWILDDEGGGARANMAWDAEADVISGGVQERGAEDPVLHFVARISSAEVELVGLDGTGETSAPEDPRGILSGFRRQVRMMTASARCRIVLT</sequence>
<gene>
    <name evidence="1" type="ORF">BHAOGJBA_1130</name>
</gene>
<accession>A0AAV4ZHY5</accession>
<name>A0AAV4ZHY5_9HYPH</name>